<dbReference type="SUPFAM" id="SSF49599">
    <property type="entry name" value="TRAF domain-like"/>
    <property type="match status" value="1"/>
</dbReference>
<dbReference type="PANTHER" id="PTHR26379">
    <property type="entry name" value="BTB/POZ AND MATH DOMAIN-CONTAINING PROTEIN 1"/>
    <property type="match status" value="1"/>
</dbReference>
<reference evidence="3" key="1">
    <citation type="submission" date="2023-07" db="EMBL/GenBank/DDBJ databases">
        <title>A chromosome-level genome assembly of Lolium multiflorum.</title>
        <authorList>
            <person name="Chen Y."/>
            <person name="Copetti D."/>
            <person name="Kolliker R."/>
            <person name="Studer B."/>
        </authorList>
    </citation>
    <scope>NUCLEOTIDE SEQUENCE</scope>
    <source>
        <strain evidence="3">02402/16</strain>
        <tissue evidence="3">Leaf</tissue>
    </source>
</reference>
<dbReference type="PANTHER" id="PTHR26379:SF517">
    <property type="entry name" value="BTB DOMAIN-CONTAINING PROTEIN"/>
    <property type="match status" value="1"/>
</dbReference>
<evidence type="ECO:0000313" key="3">
    <source>
        <dbReference type="EMBL" id="KAK1612576.1"/>
    </source>
</evidence>
<dbReference type="InterPro" id="IPR045005">
    <property type="entry name" value="BPM1-6"/>
</dbReference>
<dbReference type="CDD" id="cd00121">
    <property type="entry name" value="MATH"/>
    <property type="match status" value="1"/>
</dbReference>
<dbReference type="GO" id="GO:0016567">
    <property type="term" value="P:protein ubiquitination"/>
    <property type="evidence" value="ECO:0007669"/>
    <property type="project" value="InterPro"/>
</dbReference>
<comment type="caution">
    <text evidence="3">The sequence shown here is derived from an EMBL/GenBank/DDBJ whole genome shotgun (WGS) entry which is preliminary data.</text>
</comment>
<dbReference type="Pfam" id="PF00651">
    <property type="entry name" value="BTB"/>
    <property type="match status" value="1"/>
</dbReference>
<dbReference type="Gene3D" id="2.60.210.10">
    <property type="entry name" value="Apoptosis, Tumor Necrosis Factor Receptor Associated Protein 2, Chain A"/>
    <property type="match status" value="1"/>
</dbReference>
<keyword evidence="4" id="KW-1185">Reference proteome</keyword>
<dbReference type="SUPFAM" id="SSF54695">
    <property type="entry name" value="POZ domain"/>
    <property type="match status" value="1"/>
</dbReference>
<sequence length="276" mass="30285">MANACTKLTGIVRSVRLFQVDGFSLAAKTMSSEECLKFLWSVDGYEWEIHCYPASRWCSQYVALKLMLLSEARTCKVRASLGCLLVHPRIRENTSPSEKSVTHVFKGPKDCSGVIFLMDRNSLAAPATLKDDYLTVECTITILNELPEAATTMVPVPSSNLHLHLGELLESRTGADVTFLVSGETFAAHKLIIAARSPVFMAEFFGHMREASAWRVVIKDMDPQAFKAMLHFIYTDTVPELDQELEAVAAMAQHLLAAADSCAGIRGANGVVAVLM</sequence>
<feature type="domain" description="BTB" evidence="2">
    <location>
        <begin position="175"/>
        <end position="242"/>
    </location>
</feature>
<name>A0AAD8VP74_LOLMU</name>
<dbReference type="Proteomes" id="UP001231189">
    <property type="component" value="Unassembled WGS sequence"/>
</dbReference>
<organism evidence="3 4">
    <name type="scientific">Lolium multiflorum</name>
    <name type="common">Italian ryegrass</name>
    <name type="synonym">Lolium perenne subsp. multiflorum</name>
    <dbReference type="NCBI Taxonomy" id="4521"/>
    <lineage>
        <taxon>Eukaryota</taxon>
        <taxon>Viridiplantae</taxon>
        <taxon>Streptophyta</taxon>
        <taxon>Embryophyta</taxon>
        <taxon>Tracheophyta</taxon>
        <taxon>Spermatophyta</taxon>
        <taxon>Magnoliopsida</taxon>
        <taxon>Liliopsida</taxon>
        <taxon>Poales</taxon>
        <taxon>Poaceae</taxon>
        <taxon>BOP clade</taxon>
        <taxon>Pooideae</taxon>
        <taxon>Poodae</taxon>
        <taxon>Poeae</taxon>
        <taxon>Poeae Chloroplast Group 2 (Poeae type)</taxon>
        <taxon>Loliodinae</taxon>
        <taxon>Loliinae</taxon>
        <taxon>Lolium</taxon>
    </lineage>
</organism>
<gene>
    <name evidence="3" type="ORF">QYE76_036249</name>
</gene>
<dbReference type="SMART" id="SM00225">
    <property type="entry name" value="BTB"/>
    <property type="match status" value="1"/>
</dbReference>
<protein>
    <recommendedName>
        <fullName evidence="2">BTB domain-containing protein</fullName>
    </recommendedName>
</protein>
<dbReference type="Pfam" id="PF22486">
    <property type="entry name" value="MATH_2"/>
    <property type="match status" value="1"/>
</dbReference>
<dbReference type="PROSITE" id="PS50097">
    <property type="entry name" value="BTB"/>
    <property type="match status" value="1"/>
</dbReference>
<dbReference type="InterPro" id="IPR008974">
    <property type="entry name" value="TRAF-like"/>
</dbReference>
<evidence type="ECO:0000256" key="1">
    <source>
        <dbReference type="ARBA" id="ARBA00004906"/>
    </source>
</evidence>
<dbReference type="InterPro" id="IPR000210">
    <property type="entry name" value="BTB/POZ_dom"/>
</dbReference>
<proteinExistence type="predicted"/>
<evidence type="ECO:0000313" key="4">
    <source>
        <dbReference type="Proteomes" id="UP001231189"/>
    </source>
</evidence>
<evidence type="ECO:0000259" key="2">
    <source>
        <dbReference type="PROSITE" id="PS50097"/>
    </source>
</evidence>
<dbReference type="InterPro" id="IPR002083">
    <property type="entry name" value="MATH/TRAF_dom"/>
</dbReference>
<dbReference type="InterPro" id="IPR011333">
    <property type="entry name" value="SKP1/BTB/POZ_sf"/>
</dbReference>
<comment type="pathway">
    <text evidence="1">Protein modification; protein ubiquitination.</text>
</comment>
<dbReference type="AlphaFoldDB" id="A0AAD8VP74"/>
<accession>A0AAD8VP74</accession>
<dbReference type="EMBL" id="JAUUTY010000007">
    <property type="protein sequence ID" value="KAK1612576.1"/>
    <property type="molecule type" value="Genomic_DNA"/>
</dbReference>
<dbReference type="Gene3D" id="3.30.710.10">
    <property type="entry name" value="Potassium Channel Kv1.1, Chain A"/>
    <property type="match status" value="1"/>
</dbReference>